<reference evidence="2" key="1">
    <citation type="journal article" date="2022" name="Mol. Ecol. Resour.">
        <title>The genomes of chicory, endive, great burdock and yacon provide insights into Asteraceae palaeo-polyploidization history and plant inulin production.</title>
        <authorList>
            <person name="Fan W."/>
            <person name="Wang S."/>
            <person name="Wang H."/>
            <person name="Wang A."/>
            <person name="Jiang F."/>
            <person name="Liu H."/>
            <person name="Zhao H."/>
            <person name="Xu D."/>
            <person name="Zhang Y."/>
        </authorList>
    </citation>
    <scope>NUCLEOTIDE SEQUENCE [LARGE SCALE GENOMIC DNA]</scope>
    <source>
        <strain evidence="2">cv. Punajuju</strain>
    </source>
</reference>
<evidence type="ECO:0000313" key="1">
    <source>
        <dbReference type="EMBL" id="KAI3767708.1"/>
    </source>
</evidence>
<gene>
    <name evidence="1" type="ORF">L2E82_18064</name>
</gene>
<evidence type="ECO:0000313" key="2">
    <source>
        <dbReference type="Proteomes" id="UP001055811"/>
    </source>
</evidence>
<comment type="caution">
    <text evidence="1">The sequence shown here is derived from an EMBL/GenBank/DDBJ whole genome shotgun (WGS) entry which is preliminary data.</text>
</comment>
<name>A0ACB9F8M5_CICIN</name>
<sequence length="460" mass="51322">MDTVSTVRIVVAGDHGTGKSSLIATVAAEAFPANVPPVLPPTRLPEDMFPDRVPVNVIDTSASMENRAKLADDLKSADAVILTYACDEPSTLDRLSTFWLPELRRLEVRVPVIVVGCKLNLREEQQAVSLEQVMSPIMQQFREIETCIEYSAYKHIQVPDVFYYAQKAVLHPTAPLFDQEAQTLKPLCIGALKRIFIHCDNDGDGALSDVELNDFQVKCFNAPLQPSEIVGVKNVVQEKVSEGVNENGLTFTGFLFLHALFIEKGRLETTWTVLRKFGYNNDIRLCDDQVLPPITRTPDQSVELTSKAVEFLIGDGVLDVHELEDLFFTAPENPWNEAPFANAAEMNAFGGLSLDGFLSLWALMIFLNPIHGVKNLIYIGYADDPSSTIRITRKRCVDDNKKHSERNVFQCFVFGPKEAGKTLLLNSFVGRPFVDDYTPTIEERYAVNVVDQPTMPPLLE</sequence>
<accession>A0ACB9F8M5</accession>
<organism evidence="1 2">
    <name type="scientific">Cichorium intybus</name>
    <name type="common">Chicory</name>
    <dbReference type="NCBI Taxonomy" id="13427"/>
    <lineage>
        <taxon>Eukaryota</taxon>
        <taxon>Viridiplantae</taxon>
        <taxon>Streptophyta</taxon>
        <taxon>Embryophyta</taxon>
        <taxon>Tracheophyta</taxon>
        <taxon>Spermatophyta</taxon>
        <taxon>Magnoliopsida</taxon>
        <taxon>eudicotyledons</taxon>
        <taxon>Gunneridae</taxon>
        <taxon>Pentapetalae</taxon>
        <taxon>asterids</taxon>
        <taxon>campanulids</taxon>
        <taxon>Asterales</taxon>
        <taxon>Asteraceae</taxon>
        <taxon>Cichorioideae</taxon>
        <taxon>Cichorieae</taxon>
        <taxon>Cichoriinae</taxon>
        <taxon>Cichorium</taxon>
    </lineage>
</organism>
<dbReference type="Proteomes" id="UP001055811">
    <property type="component" value="Linkage Group LG03"/>
</dbReference>
<dbReference type="EMBL" id="CM042011">
    <property type="protein sequence ID" value="KAI3767708.1"/>
    <property type="molecule type" value="Genomic_DNA"/>
</dbReference>
<keyword evidence="2" id="KW-1185">Reference proteome</keyword>
<reference evidence="1 2" key="2">
    <citation type="journal article" date="2022" name="Mol. Ecol. Resour.">
        <title>The genomes of chicory, endive, great burdock and yacon provide insights into Asteraceae paleo-polyploidization history and plant inulin production.</title>
        <authorList>
            <person name="Fan W."/>
            <person name="Wang S."/>
            <person name="Wang H."/>
            <person name="Wang A."/>
            <person name="Jiang F."/>
            <person name="Liu H."/>
            <person name="Zhao H."/>
            <person name="Xu D."/>
            <person name="Zhang Y."/>
        </authorList>
    </citation>
    <scope>NUCLEOTIDE SEQUENCE [LARGE SCALE GENOMIC DNA]</scope>
    <source>
        <strain evidence="2">cv. Punajuju</strain>
        <tissue evidence="1">Leaves</tissue>
    </source>
</reference>
<protein>
    <submittedName>
        <fullName evidence="1">Uncharacterized protein</fullName>
    </submittedName>
</protein>
<proteinExistence type="predicted"/>